<dbReference type="InterPro" id="IPR005174">
    <property type="entry name" value="KIB1-4_b-propeller"/>
</dbReference>
<proteinExistence type="predicted"/>
<dbReference type="SMART" id="SM00256">
    <property type="entry name" value="FBOX"/>
    <property type="match status" value="1"/>
</dbReference>
<dbReference type="Pfam" id="PF00646">
    <property type="entry name" value="F-box"/>
    <property type="match status" value="1"/>
</dbReference>
<dbReference type="EMBL" id="LVLJ01001470">
    <property type="protein sequence ID" value="OAE29343.1"/>
    <property type="molecule type" value="Genomic_DNA"/>
</dbReference>
<evidence type="ECO:0000313" key="2">
    <source>
        <dbReference type="EMBL" id="OAE29343.1"/>
    </source>
</evidence>
<keyword evidence="3" id="KW-1185">Reference proteome</keyword>
<dbReference type="InterPro" id="IPR011043">
    <property type="entry name" value="Gal_Oxase/kelch_b-propeller"/>
</dbReference>
<dbReference type="Gene3D" id="1.20.1280.50">
    <property type="match status" value="1"/>
</dbReference>
<accession>A0A176W9I1</accession>
<dbReference type="Pfam" id="PF03478">
    <property type="entry name" value="Beta-prop_KIB1-4"/>
    <property type="match status" value="1"/>
</dbReference>
<dbReference type="InterPro" id="IPR036047">
    <property type="entry name" value="F-box-like_dom_sf"/>
</dbReference>
<dbReference type="InterPro" id="IPR001810">
    <property type="entry name" value="F-box_dom"/>
</dbReference>
<dbReference type="SUPFAM" id="SSF50965">
    <property type="entry name" value="Galactose oxidase, central domain"/>
    <property type="match status" value="1"/>
</dbReference>
<dbReference type="PANTHER" id="PTHR31672">
    <property type="entry name" value="BNACNNG10540D PROTEIN"/>
    <property type="match status" value="1"/>
</dbReference>
<dbReference type="SUPFAM" id="SSF81383">
    <property type="entry name" value="F-box domain"/>
    <property type="match status" value="1"/>
</dbReference>
<reference evidence="2" key="1">
    <citation type="submission" date="2016-03" db="EMBL/GenBank/DDBJ databases">
        <title>Mechanisms controlling the formation of the plant cell surface in tip-growing cells are functionally conserved among land plants.</title>
        <authorList>
            <person name="Honkanen S."/>
            <person name="Jones V.A."/>
            <person name="Morieri G."/>
            <person name="Champion C."/>
            <person name="Hetherington A.J."/>
            <person name="Kelly S."/>
            <person name="Saint-Marcoux D."/>
            <person name="Proust H."/>
            <person name="Prescott H."/>
            <person name="Dolan L."/>
        </authorList>
    </citation>
    <scope>NUCLEOTIDE SEQUENCE [LARGE SCALE GENOMIC DNA]</scope>
    <source>
        <tissue evidence="2">Whole gametophyte</tissue>
    </source>
</reference>
<dbReference type="InterPro" id="IPR050796">
    <property type="entry name" value="SCF_F-box_component"/>
</dbReference>
<evidence type="ECO:0000259" key="1">
    <source>
        <dbReference type="SMART" id="SM00256"/>
    </source>
</evidence>
<gene>
    <name evidence="2" type="ORF">AXG93_4831s1020</name>
</gene>
<feature type="domain" description="F-box" evidence="1">
    <location>
        <begin position="30"/>
        <end position="68"/>
    </location>
</feature>
<sequence length="376" mass="42024">MRSKVQQSDSADETKLSESSYMDPELWKYLPDVLVEQIRSRLPFPSLVRLCAVSKSWRSAILCPHQYAPSSRLQSSNGLLIQTSDSPIKAFKSGKWESLPNFPGPIGSLQVLASGGGILCMRSSVRRELVLWNPLTRRVRHVKIPEIEPGEHDIIIEGMSVLNVDGSCYRVGLVFNSSENRYRLIVAIVSKGAPGLTLVYDSVSSSWKRTQAVPAGYSFFLNSLSSETGFHCAVHSDHDMLLKYEVHQETWSATRMPVSTSTPKSLISIRGEVMLLTELQRLHRTAEKFYALSFQLSGWSSTVEEVVPQRLVKRVLKTANSCHEGLRDAEMHCLVQGDTVYFVGTTMAARNRSRMMRSDLSRLSAFIIVPSLTSDP</sequence>
<name>A0A176W9I1_MARPO</name>
<comment type="caution">
    <text evidence="2">The sequence shown here is derived from an EMBL/GenBank/DDBJ whole genome shotgun (WGS) entry which is preliminary data.</text>
</comment>
<evidence type="ECO:0000313" key="3">
    <source>
        <dbReference type="Proteomes" id="UP000077202"/>
    </source>
</evidence>
<organism evidence="2 3">
    <name type="scientific">Marchantia polymorpha subsp. ruderalis</name>
    <dbReference type="NCBI Taxonomy" id="1480154"/>
    <lineage>
        <taxon>Eukaryota</taxon>
        <taxon>Viridiplantae</taxon>
        <taxon>Streptophyta</taxon>
        <taxon>Embryophyta</taxon>
        <taxon>Marchantiophyta</taxon>
        <taxon>Marchantiopsida</taxon>
        <taxon>Marchantiidae</taxon>
        <taxon>Marchantiales</taxon>
        <taxon>Marchantiaceae</taxon>
        <taxon>Marchantia</taxon>
    </lineage>
</organism>
<dbReference type="Proteomes" id="UP000077202">
    <property type="component" value="Unassembled WGS sequence"/>
</dbReference>
<protein>
    <recommendedName>
        <fullName evidence="1">F-box domain-containing protein</fullName>
    </recommendedName>
</protein>
<dbReference type="PANTHER" id="PTHR31672:SF13">
    <property type="entry name" value="F-BOX PROTEIN CPR30-LIKE"/>
    <property type="match status" value="1"/>
</dbReference>
<dbReference type="AlphaFoldDB" id="A0A176W9I1"/>